<keyword evidence="3" id="KW-1185">Reference proteome</keyword>
<name>A0ABR4LRV4_9EURO</name>
<comment type="caution">
    <text evidence="2">The sequence shown here is derived from an EMBL/GenBank/DDBJ whole genome shotgun (WGS) entry which is preliminary data.</text>
</comment>
<protein>
    <submittedName>
        <fullName evidence="2">Uncharacterized protein</fullName>
    </submittedName>
</protein>
<sequence>MLSRVNPDCPSKKDGESWDCEESWPFIVMSVTIELLVRRAVLFRPAASRLPRSSFSASSPSSPSSLPSNLSSTLALLFLSPWALYLPFSSFLHPQSTLFRLILHLISFFPFFDVLNLYPFLSPLLSFHRQPCQNISFPEQAFVPIPDNLTQESTSL</sequence>
<dbReference type="GeneID" id="98150562"/>
<evidence type="ECO:0000313" key="2">
    <source>
        <dbReference type="EMBL" id="KAL2867275.1"/>
    </source>
</evidence>
<reference evidence="2 3" key="1">
    <citation type="submission" date="2024-07" db="EMBL/GenBank/DDBJ databases">
        <title>Section-level genome sequencing and comparative genomics of Aspergillus sections Usti and Cavernicolus.</title>
        <authorList>
            <consortium name="Lawrence Berkeley National Laboratory"/>
            <person name="Nybo J.L."/>
            <person name="Vesth T.C."/>
            <person name="Theobald S."/>
            <person name="Frisvad J.C."/>
            <person name="Larsen T.O."/>
            <person name="Kjaerboelling I."/>
            <person name="Rothschild-Mancinelli K."/>
            <person name="Lyhne E.K."/>
            <person name="Kogle M.E."/>
            <person name="Barry K."/>
            <person name="Clum A."/>
            <person name="Na H."/>
            <person name="Ledsgaard L."/>
            <person name="Lin J."/>
            <person name="Lipzen A."/>
            <person name="Kuo A."/>
            <person name="Riley R."/>
            <person name="Mondo S."/>
            <person name="Labutti K."/>
            <person name="Haridas S."/>
            <person name="Pangalinan J."/>
            <person name="Salamov A.A."/>
            <person name="Simmons B.A."/>
            <person name="Magnuson J.K."/>
            <person name="Chen J."/>
            <person name="Drula E."/>
            <person name="Henrissat B."/>
            <person name="Wiebenga A."/>
            <person name="Lubbers R.J."/>
            <person name="Gomes A.C."/>
            <person name="Macurrencykelacurrency M.R."/>
            <person name="Stajich J."/>
            <person name="Grigoriev I.V."/>
            <person name="Mortensen U.H."/>
            <person name="De Vries R.P."/>
            <person name="Baker S.E."/>
            <person name="Andersen M.R."/>
        </authorList>
    </citation>
    <scope>NUCLEOTIDE SEQUENCE [LARGE SCALE GENOMIC DNA]</scope>
    <source>
        <strain evidence="2 3">CBS 449.75</strain>
    </source>
</reference>
<organism evidence="2 3">
    <name type="scientific">Aspergillus lucknowensis</name>
    <dbReference type="NCBI Taxonomy" id="176173"/>
    <lineage>
        <taxon>Eukaryota</taxon>
        <taxon>Fungi</taxon>
        <taxon>Dikarya</taxon>
        <taxon>Ascomycota</taxon>
        <taxon>Pezizomycotina</taxon>
        <taxon>Eurotiomycetes</taxon>
        <taxon>Eurotiomycetidae</taxon>
        <taxon>Eurotiales</taxon>
        <taxon>Aspergillaceae</taxon>
        <taxon>Aspergillus</taxon>
        <taxon>Aspergillus subgen. Nidulantes</taxon>
    </lineage>
</organism>
<accession>A0ABR4LRV4</accession>
<keyword evidence="1" id="KW-0472">Membrane</keyword>
<evidence type="ECO:0000313" key="3">
    <source>
        <dbReference type="Proteomes" id="UP001610432"/>
    </source>
</evidence>
<dbReference type="RefSeq" id="XP_070886254.1">
    <property type="nucleotide sequence ID" value="XM_071035490.1"/>
</dbReference>
<feature type="transmembrane region" description="Helical" evidence="1">
    <location>
        <begin position="66"/>
        <end position="86"/>
    </location>
</feature>
<proteinExistence type="predicted"/>
<dbReference type="EMBL" id="JBFXLQ010000019">
    <property type="protein sequence ID" value="KAL2867275.1"/>
    <property type="molecule type" value="Genomic_DNA"/>
</dbReference>
<keyword evidence="1" id="KW-1133">Transmembrane helix</keyword>
<gene>
    <name evidence="2" type="ORF">BJX67DRAFT_81150</name>
</gene>
<evidence type="ECO:0000256" key="1">
    <source>
        <dbReference type="SAM" id="Phobius"/>
    </source>
</evidence>
<dbReference type="Proteomes" id="UP001610432">
    <property type="component" value="Unassembled WGS sequence"/>
</dbReference>
<keyword evidence="1" id="KW-0812">Transmembrane</keyword>
<feature type="transmembrane region" description="Helical" evidence="1">
    <location>
        <begin position="98"/>
        <end position="121"/>
    </location>
</feature>